<dbReference type="InterPro" id="IPR036654">
    <property type="entry name" value="DNA_pol_III_psi_sf"/>
</dbReference>
<proteinExistence type="predicted"/>
<dbReference type="Proteomes" id="UP000658258">
    <property type="component" value="Unassembled WGS sequence"/>
</dbReference>
<protein>
    <submittedName>
        <fullName evidence="1">Uncharacterized protein</fullName>
    </submittedName>
</protein>
<sequence>MSDAAFLKELIQEPVYLVKSAEANRVSIAPTPSPAVYAEEQPVSVAEEPKAEIKLKALSTSGNNLKACIILVNWANEALTEEKELLLKILGSVKRSEDDVLLVHAKNATGEQIEAILAEHKHKQLIDFGTNTCAPLQSLALYSPQSEGPRKMLRADALSEIASDVEKKKSLWKALQQMFL</sequence>
<organism evidence="1 2">
    <name type="scientific">Roseivirga thermotolerans</name>
    <dbReference type="NCBI Taxonomy" id="1758176"/>
    <lineage>
        <taxon>Bacteria</taxon>
        <taxon>Pseudomonadati</taxon>
        <taxon>Bacteroidota</taxon>
        <taxon>Cytophagia</taxon>
        <taxon>Cytophagales</taxon>
        <taxon>Roseivirgaceae</taxon>
        <taxon>Roseivirga</taxon>
    </lineage>
</organism>
<keyword evidence="2" id="KW-1185">Reference proteome</keyword>
<dbReference type="RefSeq" id="WP_189631347.1">
    <property type="nucleotide sequence ID" value="NZ_BNAG01000004.1"/>
</dbReference>
<comment type="caution">
    <text evidence="1">The sequence shown here is derived from an EMBL/GenBank/DDBJ whole genome shotgun (WGS) entry which is preliminary data.</text>
</comment>
<evidence type="ECO:0000313" key="2">
    <source>
        <dbReference type="Proteomes" id="UP000658258"/>
    </source>
</evidence>
<gene>
    <name evidence="1" type="ORF">GCM10011340_32590</name>
</gene>
<name>A0ABQ3IDP3_9BACT</name>
<reference evidence="2" key="1">
    <citation type="journal article" date="2019" name="Int. J. Syst. Evol. Microbiol.">
        <title>The Global Catalogue of Microorganisms (GCM) 10K type strain sequencing project: providing services to taxonomists for standard genome sequencing and annotation.</title>
        <authorList>
            <consortium name="The Broad Institute Genomics Platform"/>
            <consortium name="The Broad Institute Genome Sequencing Center for Infectious Disease"/>
            <person name="Wu L."/>
            <person name="Ma J."/>
        </authorList>
    </citation>
    <scope>NUCLEOTIDE SEQUENCE [LARGE SCALE GENOMIC DNA]</scope>
    <source>
        <strain evidence="2">CGMCC 1.15111</strain>
    </source>
</reference>
<accession>A0ABQ3IDP3</accession>
<evidence type="ECO:0000313" key="1">
    <source>
        <dbReference type="EMBL" id="GHE73435.1"/>
    </source>
</evidence>
<dbReference type="EMBL" id="BNAG01000004">
    <property type="protein sequence ID" value="GHE73435.1"/>
    <property type="molecule type" value="Genomic_DNA"/>
</dbReference>
<dbReference type="Gene3D" id="3.40.50.10220">
    <property type="entry name" value="DNA polymerase III, psi subunit"/>
    <property type="match status" value="1"/>
</dbReference>